<comment type="caution">
    <text evidence="1">The sequence shown here is derived from an EMBL/GenBank/DDBJ whole genome shotgun (WGS) entry which is preliminary data.</text>
</comment>
<name>A0A8I1E870_9PSED</name>
<dbReference type="EMBL" id="JAEILH010000041">
    <property type="protein sequence ID" value="MBI6626752.1"/>
    <property type="molecule type" value="Genomic_DNA"/>
</dbReference>
<dbReference type="Proteomes" id="UP000645865">
    <property type="component" value="Unassembled WGS sequence"/>
</dbReference>
<dbReference type="RefSeq" id="WP_185833384.1">
    <property type="nucleotide sequence ID" value="NZ_JAEILH010000041.1"/>
</dbReference>
<evidence type="ECO:0000313" key="2">
    <source>
        <dbReference type="Proteomes" id="UP000645865"/>
    </source>
</evidence>
<protein>
    <submittedName>
        <fullName evidence="1">Uncharacterized protein</fullName>
    </submittedName>
</protein>
<sequence length="446" mass="48964">MTRNDYLTNPTVKDFIEWLSGNLDNTTIRHQYLNRQSKTLWYCDSLADAYSVYQWQHPAIERLQVPAGKTAVSNDVALSALKADLQKALALAPAVNDGACCQAAIDVMIWGGVQSNNVAWLNMNLRGLAATLSATRDAIDAGVTDVPILQAKDLRFNAGMTKVYSLVCKDFVIYDSRVAAALGWGVVMYCKVRQLKTVPETLAFPWAPAKETGKHFVKSRNPSEGKLRFPRLKAGSHHAEWNMKASWILSSVVAHPNAAASAFLANDGTNVDPLRRLEAALFMIGYDLWNHPEEGQGSTQQFEPDLSWIDCCTPTRRKPFRYKLTDEGFSVEGGPYFPVGVVNKTLGNLQRTFGIQPFPLANKADDVRNGDSAEGIGTAYHHATNGRGNIPDTSKLAAILEDLGVFTVNHSTKLWALNADLLATNVDGQPDIAPVILRTMDEDTIS</sequence>
<evidence type="ECO:0000313" key="1">
    <source>
        <dbReference type="EMBL" id="MBI6626752.1"/>
    </source>
</evidence>
<gene>
    <name evidence="1" type="ORF">YA0853_24275</name>
</gene>
<organism evidence="1 2">
    <name type="scientific">Pseudomonas rhodesiae</name>
    <dbReference type="NCBI Taxonomy" id="76760"/>
    <lineage>
        <taxon>Bacteria</taxon>
        <taxon>Pseudomonadati</taxon>
        <taxon>Pseudomonadota</taxon>
        <taxon>Gammaproteobacteria</taxon>
        <taxon>Pseudomonadales</taxon>
        <taxon>Pseudomonadaceae</taxon>
        <taxon>Pseudomonas</taxon>
    </lineage>
</organism>
<accession>A0A8I1E870</accession>
<proteinExistence type="predicted"/>
<reference evidence="1" key="1">
    <citation type="submission" date="2020-12" db="EMBL/GenBank/DDBJ databases">
        <title>Comparative genomic insights into the epidemiology and virulence of plant pathogenic Pseudomonads from Turkey.</title>
        <authorList>
            <person name="Dillon M."/>
            <person name="Ruiz-Bedoya T."/>
            <person name="Bendalovic-Torma C."/>
            <person name="Guttman K.M."/>
            <person name="Kwak H."/>
            <person name="Middleton M.A."/>
            <person name="Wang P.W."/>
            <person name="Horuz S."/>
            <person name="Aysan Y."/>
            <person name="Guttman D.S."/>
        </authorList>
    </citation>
    <scope>NUCLEOTIDE SEQUENCE</scope>
    <source>
        <strain evidence="1">S5_IA_3a</strain>
    </source>
</reference>
<dbReference type="AlphaFoldDB" id="A0A8I1E870"/>